<keyword evidence="9" id="KW-0012">Acyltransferase</keyword>
<feature type="domain" description="Phospholipid/glycerol acyltransferase" evidence="14">
    <location>
        <begin position="57"/>
        <end position="191"/>
    </location>
</feature>
<dbReference type="InterPro" id="IPR002123">
    <property type="entry name" value="Plipid/glycerol_acylTrfase"/>
</dbReference>
<keyword evidence="8" id="KW-0472">Membrane</keyword>
<evidence type="ECO:0000256" key="10">
    <source>
        <dbReference type="ARBA" id="ARBA00024323"/>
    </source>
</evidence>
<accession>A0A9D4JQG3</accession>
<dbReference type="GO" id="GO:0005741">
    <property type="term" value="C:mitochondrial outer membrane"/>
    <property type="evidence" value="ECO:0007669"/>
    <property type="project" value="UniProtKB-SubCell"/>
</dbReference>
<evidence type="ECO:0000256" key="2">
    <source>
        <dbReference type="ARBA" id="ARBA00010524"/>
    </source>
</evidence>
<dbReference type="InterPro" id="IPR000872">
    <property type="entry name" value="Tafazzin"/>
</dbReference>
<organism evidence="15 16">
    <name type="scientific">Dreissena polymorpha</name>
    <name type="common">Zebra mussel</name>
    <name type="synonym">Mytilus polymorpha</name>
    <dbReference type="NCBI Taxonomy" id="45954"/>
    <lineage>
        <taxon>Eukaryota</taxon>
        <taxon>Metazoa</taxon>
        <taxon>Spiralia</taxon>
        <taxon>Lophotrochozoa</taxon>
        <taxon>Mollusca</taxon>
        <taxon>Bivalvia</taxon>
        <taxon>Autobranchia</taxon>
        <taxon>Heteroconchia</taxon>
        <taxon>Euheterodonta</taxon>
        <taxon>Imparidentia</taxon>
        <taxon>Neoheterodontei</taxon>
        <taxon>Myida</taxon>
        <taxon>Dreissenoidea</taxon>
        <taxon>Dreissenidae</taxon>
        <taxon>Dreissena</taxon>
    </lineage>
</organism>
<evidence type="ECO:0000256" key="8">
    <source>
        <dbReference type="ARBA" id="ARBA00023136"/>
    </source>
</evidence>
<comment type="subcellular location">
    <subcellularLocation>
        <location evidence="1">Mitochondrion inner membrane</location>
        <topology evidence="1">Peripheral membrane protein</topology>
        <orientation evidence="1">Intermembrane side</orientation>
    </subcellularLocation>
    <subcellularLocation>
        <location evidence="10">Mitochondrion outer membrane</location>
        <topology evidence="10">Peripheral membrane protein</topology>
        <orientation evidence="10">Intermembrane side</orientation>
    </subcellularLocation>
</comment>
<reference evidence="15" key="2">
    <citation type="submission" date="2020-11" db="EMBL/GenBank/DDBJ databases">
        <authorList>
            <person name="McCartney M.A."/>
            <person name="Auch B."/>
            <person name="Kono T."/>
            <person name="Mallez S."/>
            <person name="Becker A."/>
            <person name="Gohl D.M."/>
            <person name="Silverstein K.A.T."/>
            <person name="Koren S."/>
            <person name="Bechman K.B."/>
            <person name="Herman A."/>
            <person name="Abrahante J.E."/>
            <person name="Garbe J."/>
        </authorList>
    </citation>
    <scope>NUCLEOTIDE SEQUENCE</scope>
    <source>
        <strain evidence="15">Duluth1</strain>
        <tissue evidence="15">Whole animal</tissue>
    </source>
</reference>
<dbReference type="PANTHER" id="PTHR12497">
    <property type="entry name" value="TAZ PROTEIN TAFAZZIN"/>
    <property type="match status" value="1"/>
</dbReference>
<dbReference type="GO" id="GO:0005743">
    <property type="term" value="C:mitochondrial inner membrane"/>
    <property type="evidence" value="ECO:0007669"/>
    <property type="project" value="UniProtKB-SubCell"/>
</dbReference>
<evidence type="ECO:0000256" key="3">
    <source>
        <dbReference type="ARBA" id="ARBA00022679"/>
    </source>
</evidence>
<keyword evidence="7" id="KW-0496">Mitochondrion</keyword>
<evidence type="ECO:0000256" key="12">
    <source>
        <dbReference type="ARBA" id="ARBA00049543"/>
    </source>
</evidence>
<evidence type="ECO:0000256" key="6">
    <source>
        <dbReference type="ARBA" id="ARBA00023098"/>
    </source>
</evidence>
<sequence>MPTYKKESRLWILASNITKCIVQCISKIWLETLNTTKVVNKETFLKLTKSREPGRGLVTVSNHHSYLDDPLLWGISPFTWKKGFRPWSNLLSLGSPCRWVPAAKEICFYSPATTLFFTLGQCIPVVRGDGVYQEGMDQILDKVNTGQWVHMFPEGLVNVSKERMRLKWGVGRIIAEADVTPIVLPFYHLGLDTILPIQPPHWPRLGKIVTIVIGEPIDYTEEVTRMKACQMSMEEIRKAITDDIQEKVYQLKQEAERVHFPRIGLTSPRGVLSTVDELSAASGTDVTSQPSNGR</sequence>
<dbReference type="GO" id="GO:0047184">
    <property type="term" value="F:1-acylglycerophosphocholine O-acyltransferase activity"/>
    <property type="evidence" value="ECO:0007669"/>
    <property type="project" value="TreeGrafter"/>
</dbReference>
<evidence type="ECO:0000256" key="4">
    <source>
        <dbReference type="ARBA" id="ARBA00022787"/>
    </source>
</evidence>
<dbReference type="GO" id="GO:0007007">
    <property type="term" value="P:inner mitochondrial membrane organization"/>
    <property type="evidence" value="ECO:0007669"/>
    <property type="project" value="TreeGrafter"/>
</dbReference>
<comment type="catalytic activity">
    <reaction evidence="12">
        <text>1,2-di-(9Z-octadecenoyl)-sn-glycero-3-phosphocholine + 1-hexadecanoyl-sn-glycero-3-phosphocholine = 1-hexadecanoyl-2-(9Z-octadecenoyl)-sn-glycero-3-phosphocholine + 1-(9Z-octadecenoyl)-sn-glycero-3-phosphocholine</text>
        <dbReference type="Rhea" id="RHEA:43816"/>
        <dbReference type="ChEBI" id="CHEBI:28610"/>
        <dbReference type="ChEBI" id="CHEBI:72998"/>
        <dbReference type="ChEBI" id="CHEBI:73001"/>
        <dbReference type="ChEBI" id="CHEBI:74669"/>
    </reaction>
    <physiologicalReaction direction="left-to-right" evidence="12">
        <dbReference type="Rhea" id="RHEA:43817"/>
    </physiologicalReaction>
    <physiologicalReaction direction="right-to-left" evidence="12">
        <dbReference type="Rhea" id="RHEA:43818"/>
    </physiologicalReaction>
</comment>
<keyword evidence="3" id="KW-0808">Transferase</keyword>
<keyword evidence="5" id="KW-0999">Mitochondrion inner membrane</keyword>
<gene>
    <name evidence="15" type="ORF">DPMN_122509</name>
</gene>
<name>A0A9D4JQG3_DREPO</name>
<evidence type="ECO:0000313" key="15">
    <source>
        <dbReference type="EMBL" id="KAH3820760.1"/>
    </source>
</evidence>
<protein>
    <recommendedName>
        <fullName evidence="13">Tafazzin family protein</fullName>
    </recommendedName>
</protein>
<dbReference type="PANTHER" id="PTHR12497:SF0">
    <property type="entry name" value="TAFAZZIN"/>
    <property type="match status" value="1"/>
</dbReference>
<dbReference type="PRINTS" id="PR00979">
    <property type="entry name" value="TAFAZZIN"/>
</dbReference>
<keyword evidence="16" id="KW-1185">Reference proteome</keyword>
<evidence type="ECO:0000256" key="11">
    <source>
        <dbReference type="ARBA" id="ARBA00047906"/>
    </source>
</evidence>
<evidence type="ECO:0000313" key="16">
    <source>
        <dbReference type="Proteomes" id="UP000828390"/>
    </source>
</evidence>
<dbReference type="EMBL" id="JAIWYP010000005">
    <property type="protein sequence ID" value="KAH3820760.1"/>
    <property type="molecule type" value="Genomic_DNA"/>
</dbReference>
<dbReference type="Pfam" id="PF01553">
    <property type="entry name" value="Acyltransferase"/>
    <property type="match status" value="1"/>
</dbReference>
<dbReference type="GO" id="GO:0035965">
    <property type="term" value="P:cardiolipin acyl-chain remodeling"/>
    <property type="evidence" value="ECO:0007669"/>
    <property type="project" value="TreeGrafter"/>
</dbReference>
<evidence type="ECO:0000259" key="14">
    <source>
        <dbReference type="SMART" id="SM00563"/>
    </source>
</evidence>
<dbReference type="SUPFAM" id="SSF69593">
    <property type="entry name" value="Glycerol-3-phosphate (1)-acyltransferase"/>
    <property type="match status" value="1"/>
</dbReference>
<reference evidence="15" key="1">
    <citation type="journal article" date="2019" name="bioRxiv">
        <title>The Genome of the Zebra Mussel, Dreissena polymorpha: A Resource for Invasive Species Research.</title>
        <authorList>
            <person name="McCartney M.A."/>
            <person name="Auch B."/>
            <person name="Kono T."/>
            <person name="Mallez S."/>
            <person name="Zhang Y."/>
            <person name="Obille A."/>
            <person name="Becker A."/>
            <person name="Abrahante J.E."/>
            <person name="Garbe J."/>
            <person name="Badalamenti J.P."/>
            <person name="Herman A."/>
            <person name="Mangelson H."/>
            <person name="Liachko I."/>
            <person name="Sullivan S."/>
            <person name="Sone E.D."/>
            <person name="Koren S."/>
            <person name="Silverstein K.A.T."/>
            <person name="Beckman K.B."/>
            <person name="Gohl D.M."/>
        </authorList>
    </citation>
    <scope>NUCLEOTIDE SEQUENCE</scope>
    <source>
        <strain evidence="15">Duluth1</strain>
        <tissue evidence="15">Whole animal</tissue>
    </source>
</reference>
<dbReference type="AlphaFoldDB" id="A0A9D4JQG3"/>
<evidence type="ECO:0000256" key="13">
    <source>
        <dbReference type="RuleBase" id="RU365062"/>
    </source>
</evidence>
<evidence type="ECO:0000256" key="5">
    <source>
        <dbReference type="ARBA" id="ARBA00022792"/>
    </source>
</evidence>
<keyword evidence="6" id="KW-0443">Lipid metabolism</keyword>
<evidence type="ECO:0000256" key="1">
    <source>
        <dbReference type="ARBA" id="ARBA00004137"/>
    </source>
</evidence>
<dbReference type="Proteomes" id="UP000828390">
    <property type="component" value="Unassembled WGS sequence"/>
</dbReference>
<dbReference type="CDD" id="cd07989">
    <property type="entry name" value="LPLAT_AGPAT-like"/>
    <property type="match status" value="1"/>
</dbReference>
<evidence type="ECO:0000256" key="9">
    <source>
        <dbReference type="ARBA" id="ARBA00023315"/>
    </source>
</evidence>
<dbReference type="SMART" id="SM00563">
    <property type="entry name" value="PlsC"/>
    <property type="match status" value="1"/>
</dbReference>
<proteinExistence type="inferred from homology"/>
<evidence type="ECO:0000256" key="7">
    <source>
        <dbReference type="ARBA" id="ARBA00023128"/>
    </source>
</evidence>
<comment type="catalytic activity">
    <reaction evidence="11">
        <text>1'-[1,2-diacyl-sn-glycero-3-phospho],3'-[1-acyl-sn-glycero-3-phospho]-glycerol + a 1,2-diacyl-sn-glycero-3-phosphocholine = a cardiolipin + a 1-acyl-sn-glycero-3-phosphocholine</text>
        <dbReference type="Rhea" id="RHEA:33731"/>
        <dbReference type="ChEBI" id="CHEBI:57643"/>
        <dbReference type="ChEBI" id="CHEBI:58168"/>
        <dbReference type="ChEBI" id="CHEBI:62237"/>
        <dbReference type="ChEBI" id="CHEBI:64743"/>
    </reaction>
    <physiologicalReaction direction="left-to-right" evidence="11">
        <dbReference type="Rhea" id="RHEA:33732"/>
    </physiologicalReaction>
    <physiologicalReaction direction="right-to-left" evidence="11">
        <dbReference type="Rhea" id="RHEA:33733"/>
    </physiologicalReaction>
</comment>
<comment type="similarity">
    <text evidence="2 13">Belongs to the taffazin family.</text>
</comment>
<comment type="caution">
    <text evidence="15">The sequence shown here is derived from an EMBL/GenBank/DDBJ whole genome shotgun (WGS) entry which is preliminary data.</text>
</comment>
<keyword evidence="4" id="KW-1000">Mitochondrion outer membrane</keyword>